<evidence type="ECO:0000256" key="4">
    <source>
        <dbReference type="SAM" id="MobiDB-lite"/>
    </source>
</evidence>
<reference evidence="6 7" key="1">
    <citation type="journal article" date="2018" name="Plant J.">
        <title>Genome sequences of Chlorella sorokiniana UTEX 1602 and Micractinium conductrix SAG 241.80: implications to maltose excretion by a green alga.</title>
        <authorList>
            <person name="Arriola M.B."/>
            <person name="Velmurugan N."/>
            <person name="Zhang Y."/>
            <person name="Plunkett M.H."/>
            <person name="Hondzo H."/>
            <person name="Barney B.M."/>
        </authorList>
    </citation>
    <scope>NUCLEOTIDE SEQUENCE [LARGE SCALE GENOMIC DNA]</scope>
    <source>
        <strain evidence="6 7">SAG 241.80</strain>
    </source>
</reference>
<dbReference type="SMART" id="SM00256">
    <property type="entry name" value="FBOX"/>
    <property type="match status" value="1"/>
</dbReference>
<dbReference type="InterPro" id="IPR050216">
    <property type="entry name" value="LRR_domain-containing"/>
</dbReference>
<dbReference type="PROSITE" id="PS50181">
    <property type="entry name" value="FBOX"/>
    <property type="match status" value="1"/>
</dbReference>
<evidence type="ECO:0000313" key="7">
    <source>
        <dbReference type="Proteomes" id="UP000239649"/>
    </source>
</evidence>
<sequence length="462" mass="50871">MPPKRAKGRRGQGEVPSAAPNEQPLVHMPPDVMVHVLSHLEQRERVLASEVCRVWRDFTLSPVLWSNLKLVLQSDDSEAASDSFLGWLLPRAGAVNALHIEVLESPNPGSEFVVGTMSNLSAALMAVAGSLRRLEVETAGVLVVSQWAAALAQLHTACFIAGELHVKQGLGKLPRLTDLEFGSNNAELIIEEGLGCMPPSVTHLSLEHCRLARLPPAIARLTQLRSLDLSQNTFEEEAGDELRMLAALTGLECLKLANCRMSQVPSELSALRRLRILHMGGNLEEEFEAQDSEAVEAALRPLRSLQVLVVSQCNMQLPDAVRRMSRLERLFVTSTPVTSLSQGTYCRCLRHLCLDWDVAFESVDMLQQCAALEMLTLARPHRTEAADVQEEESAAKLASTLLHHKTLKQVNVVAVQGRGLHLSIHTLRFVLALSKAAPRLRVELIDSWDSDLVRIPNLADMD</sequence>
<evidence type="ECO:0000259" key="5">
    <source>
        <dbReference type="PROSITE" id="PS50181"/>
    </source>
</evidence>
<dbReference type="Pfam" id="PF12937">
    <property type="entry name" value="F-box-like"/>
    <property type="match status" value="1"/>
</dbReference>
<dbReference type="STRING" id="554055.A0A2P6VQI3"/>
<dbReference type="InterPro" id="IPR001810">
    <property type="entry name" value="F-box_dom"/>
</dbReference>
<evidence type="ECO:0000256" key="2">
    <source>
        <dbReference type="ARBA" id="ARBA00022614"/>
    </source>
</evidence>
<organism evidence="6 7">
    <name type="scientific">Micractinium conductrix</name>
    <dbReference type="NCBI Taxonomy" id="554055"/>
    <lineage>
        <taxon>Eukaryota</taxon>
        <taxon>Viridiplantae</taxon>
        <taxon>Chlorophyta</taxon>
        <taxon>core chlorophytes</taxon>
        <taxon>Trebouxiophyceae</taxon>
        <taxon>Chlorellales</taxon>
        <taxon>Chlorellaceae</taxon>
        <taxon>Chlorella clade</taxon>
        <taxon>Micractinium</taxon>
    </lineage>
</organism>
<keyword evidence="3" id="KW-0677">Repeat</keyword>
<comment type="subcellular location">
    <subcellularLocation>
        <location evidence="1">Cytoplasm</location>
        <location evidence="1">Cytoskeleton</location>
        <location evidence="1">Cilium axoneme</location>
    </subcellularLocation>
</comment>
<evidence type="ECO:0000256" key="1">
    <source>
        <dbReference type="ARBA" id="ARBA00004430"/>
    </source>
</evidence>
<dbReference type="PANTHER" id="PTHR48051">
    <property type="match status" value="1"/>
</dbReference>
<dbReference type="SUPFAM" id="SSF81383">
    <property type="entry name" value="F-box domain"/>
    <property type="match status" value="1"/>
</dbReference>
<feature type="compositionally biased region" description="Basic residues" evidence="4">
    <location>
        <begin position="1"/>
        <end position="10"/>
    </location>
</feature>
<proteinExistence type="predicted"/>
<dbReference type="Proteomes" id="UP000239649">
    <property type="component" value="Unassembled WGS sequence"/>
</dbReference>
<keyword evidence="2" id="KW-0433">Leucine-rich repeat</keyword>
<dbReference type="SUPFAM" id="SSF52047">
    <property type="entry name" value="RNI-like"/>
    <property type="match status" value="1"/>
</dbReference>
<dbReference type="InterPro" id="IPR036047">
    <property type="entry name" value="F-box-like_dom_sf"/>
</dbReference>
<evidence type="ECO:0000313" key="6">
    <source>
        <dbReference type="EMBL" id="PSC76331.1"/>
    </source>
</evidence>
<accession>A0A2P6VQI3</accession>
<evidence type="ECO:0000256" key="3">
    <source>
        <dbReference type="ARBA" id="ARBA00022737"/>
    </source>
</evidence>
<dbReference type="Gene3D" id="1.20.1280.50">
    <property type="match status" value="1"/>
</dbReference>
<dbReference type="InterPro" id="IPR032675">
    <property type="entry name" value="LRR_dom_sf"/>
</dbReference>
<feature type="region of interest" description="Disordered" evidence="4">
    <location>
        <begin position="1"/>
        <end position="26"/>
    </location>
</feature>
<comment type="caution">
    <text evidence="6">The sequence shown here is derived from an EMBL/GenBank/DDBJ whole genome shotgun (WGS) entry which is preliminary data.</text>
</comment>
<dbReference type="EMBL" id="LHPF02000001">
    <property type="protein sequence ID" value="PSC76331.1"/>
    <property type="molecule type" value="Genomic_DNA"/>
</dbReference>
<dbReference type="GO" id="GO:0005930">
    <property type="term" value="C:axoneme"/>
    <property type="evidence" value="ECO:0007669"/>
    <property type="project" value="UniProtKB-SubCell"/>
</dbReference>
<dbReference type="OrthoDB" id="676979at2759"/>
<protein>
    <submittedName>
        <fullName evidence="6">Volume-regulated anion channel subunit LRRC8D</fullName>
    </submittedName>
</protein>
<dbReference type="AlphaFoldDB" id="A0A2P6VQI3"/>
<dbReference type="PANTHER" id="PTHR48051:SF1">
    <property type="entry name" value="RAS SUPPRESSOR PROTEIN 1"/>
    <property type="match status" value="1"/>
</dbReference>
<keyword evidence="7" id="KW-1185">Reference proteome</keyword>
<feature type="domain" description="F-box" evidence="5">
    <location>
        <begin position="22"/>
        <end position="68"/>
    </location>
</feature>
<name>A0A2P6VQI3_9CHLO</name>
<gene>
    <name evidence="6" type="primary">g604</name>
    <name evidence="6" type="ORF">C2E20_0604</name>
</gene>
<dbReference type="Gene3D" id="3.80.10.10">
    <property type="entry name" value="Ribonuclease Inhibitor"/>
    <property type="match status" value="1"/>
</dbReference>